<gene>
    <name evidence="1" type="ORF">GCM10012275_02420</name>
</gene>
<dbReference type="Proteomes" id="UP000637578">
    <property type="component" value="Unassembled WGS sequence"/>
</dbReference>
<sequence>MTRANTGLWASWILPNKGGEKRGGTTDKGHPRLMYMRPKKAHSIRYGTTAPGSHISRGERGCQTIPRRSHAMLPIGLHGATPVTLAPALGATT</sequence>
<dbReference type="EMBL" id="BMMK01000001">
    <property type="protein sequence ID" value="GGM34671.1"/>
    <property type="molecule type" value="Genomic_DNA"/>
</dbReference>
<evidence type="ECO:0000313" key="1">
    <source>
        <dbReference type="EMBL" id="GGM34671.1"/>
    </source>
</evidence>
<comment type="caution">
    <text evidence="1">The sequence shown here is derived from an EMBL/GenBank/DDBJ whole genome shotgun (WGS) entry which is preliminary data.</text>
</comment>
<organism evidence="1 2">
    <name type="scientific">Longimycelium tulufanense</name>
    <dbReference type="NCBI Taxonomy" id="907463"/>
    <lineage>
        <taxon>Bacteria</taxon>
        <taxon>Bacillati</taxon>
        <taxon>Actinomycetota</taxon>
        <taxon>Actinomycetes</taxon>
        <taxon>Pseudonocardiales</taxon>
        <taxon>Pseudonocardiaceae</taxon>
        <taxon>Longimycelium</taxon>
    </lineage>
</organism>
<proteinExistence type="predicted"/>
<accession>A0A8J3C5U5</accession>
<keyword evidence="2" id="KW-1185">Reference proteome</keyword>
<dbReference type="AlphaFoldDB" id="A0A8J3C5U5"/>
<evidence type="ECO:0000313" key="2">
    <source>
        <dbReference type="Proteomes" id="UP000637578"/>
    </source>
</evidence>
<reference evidence="1" key="2">
    <citation type="submission" date="2020-09" db="EMBL/GenBank/DDBJ databases">
        <authorList>
            <person name="Sun Q."/>
            <person name="Zhou Y."/>
        </authorList>
    </citation>
    <scope>NUCLEOTIDE SEQUENCE</scope>
    <source>
        <strain evidence="1">CGMCC 4.5737</strain>
    </source>
</reference>
<name>A0A8J3C5U5_9PSEU</name>
<reference evidence="1" key="1">
    <citation type="journal article" date="2014" name="Int. J. Syst. Evol. Microbiol.">
        <title>Complete genome sequence of Corynebacterium casei LMG S-19264T (=DSM 44701T), isolated from a smear-ripened cheese.</title>
        <authorList>
            <consortium name="US DOE Joint Genome Institute (JGI-PGF)"/>
            <person name="Walter F."/>
            <person name="Albersmeier A."/>
            <person name="Kalinowski J."/>
            <person name="Ruckert C."/>
        </authorList>
    </citation>
    <scope>NUCLEOTIDE SEQUENCE</scope>
    <source>
        <strain evidence="1">CGMCC 4.5737</strain>
    </source>
</reference>
<protein>
    <submittedName>
        <fullName evidence="1">Uncharacterized protein</fullName>
    </submittedName>
</protein>